<evidence type="ECO:0000313" key="2">
    <source>
        <dbReference type="Proteomes" id="UP000499080"/>
    </source>
</evidence>
<protein>
    <submittedName>
        <fullName evidence="1">Uncharacterized protein</fullName>
    </submittedName>
</protein>
<proteinExistence type="predicted"/>
<accession>A0A4Y2HUI7</accession>
<name>A0A4Y2HUI7_ARAVE</name>
<dbReference type="EMBL" id="BGPR01002168">
    <property type="protein sequence ID" value="GBM68923.1"/>
    <property type="molecule type" value="Genomic_DNA"/>
</dbReference>
<gene>
    <name evidence="1" type="ORF">AVEN_207176_1</name>
</gene>
<keyword evidence="2" id="KW-1185">Reference proteome</keyword>
<comment type="caution">
    <text evidence="1">The sequence shown here is derived from an EMBL/GenBank/DDBJ whole genome shotgun (WGS) entry which is preliminary data.</text>
</comment>
<sequence>MLHAAFQNIKCLPHFGVFVGGLSSMHSSLLESSTFAAWSYLQTAWQISKSVSVAATGISLSMDIHSSYSSFCIPSGSSMKNTNGHVPAFKMDDLQREAMKNKPRNSWDLWGKWPPDVSLQV</sequence>
<organism evidence="1 2">
    <name type="scientific">Araneus ventricosus</name>
    <name type="common">Orbweaver spider</name>
    <name type="synonym">Epeira ventricosa</name>
    <dbReference type="NCBI Taxonomy" id="182803"/>
    <lineage>
        <taxon>Eukaryota</taxon>
        <taxon>Metazoa</taxon>
        <taxon>Ecdysozoa</taxon>
        <taxon>Arthropoda</taxon>
        <taxon>Chelicerata</taxon>
        <taxon>Arachnida</taxon>
        <taxon>Araneae</taxon>
        <taxon>Araneomorphae</taxon>
        <taxon>Entelegynae</taxon>
        <taxon>Araneoidea</taxon>
        <taxon>Araneidae</taxon>
        <taxon>Araneus</taxon>
    </lineage>
</organism>
<reference evidence="1 2" key="1">
    <citation type="journal article" date="2019" name="Sci. Rep.">
        <title>Orb-weaving spider Araneus ventricosus genome elucidates the spidroin gene catalogue.</title>
        <authorList>
            <person name="Kono N."/>
            <person name="Nakamura H."/>
            <person name="Ohtoshi R."/>
            <person name="Moran D.A.P."/>
            <person name="Shinohara A."/>
            <person name="Yoshida Y."/>
            <person name="Fujiwara M."/>
            <person name="Mori M."/>
            <person name="Tomita M."/>
            <person name="Arakawa K."/>
        </authorList>
    </citation>
    <scope>NUCLEOTIDE SEQUENCE [LARGE SCALE GENOMIC DNA]</scope>
</reference>
<evidence type="ECO:0000313" key="1">
    <source>
        <dbReference type="EMBL" id="GBM68923.1"/>
    </source>
</evidence>
<dbReference type="AlphaFoldDB" id="A0A4Y2HUI7"/>
<dbReference type="Proteomes" id="UP000499080">
    <property type="component" value="Unassembled WGS sequence"/>
</dbReference>